<reference evidence="1" key="1">
    <citation type="submission" date="2021-03" db="EMBL/GenBank/DDBJ databases">
        <title>Draft genome sequence of rust myrtle Austropuccinia psidii MF-1, a brazilian biotype.</title>
        <authorList>
            <person name="Quecine M.C."/>
            <person name="Pachon D.M.R."/>
            <person name="Bonatelli M.L."/>
            <person name="Correr F.H."/>
            <person name="Franceschini L.M."/>
            <person name="Leite T.F."/>
            <person name="Margarido G.R.A."/>
            <person name="Almeida C.A."/>
            <person name="Ferrarezi J.A."/>
            <person name="Labate C.A."/>
        </authorList>
    </citation>
    <scope>NUCLEOTIDE SEQUENCE</scope>
    <source>
        <strain evidence="1">MF-1</strain>
    </source>
</reference>
<dbReference type="Proteomes" id="UP000765509">
    <property type="component" value="Unassembled WGS sequence"/>
</dbReference>
<name>A0A9Q3GWA9_9BASI</name>
<organism evidence="1 2">
    <name type="scientific">Austropuccinia psidii MF-1</name>
    <dbReference type="NCBI Taxonomy" id="1389203"/>
    <lineage>
        <taxon>Eukaryota</taxon>
        <taxon>Fungi</taxon>
        <taxon>Dikarya</taxon>
        <taxon>Basidiomycota</taxon>
        <taxon>Pucciniomycotina</taxon>
        <taxon>Pucciniomycetes</taxon>
        <taxon>Pucciniales</taxon>
        <taxon>Sphaerophragmiaceae</taxon>
        <taxon>Austropuccinia</taxon>
    </lineage>
</organism>
<proteinExistence type="predicted"/>
<gene>
    <name evidence="1" type="ORF">O181_022021</name>
</gene>
<comment type="caution">
    <text evidence="1">The sequence shown here is derived from an EMBL/GenBank/DDBJ whole genome shotgun (WGS) entry which is preliminary data.</text>
</comment>
<dbReference type="EMBL" id="AVOT02006730">
    <property type="protein sequence ID" value="MBW0482306.1"/>
    <property type="molecule type" value="Genomic_DNA"/>
</dbReference>
<dbReference type="AlphaFoldDB" id="A0A9Q3GWA9"/>
<evidence type="ECO:0000313" key="1">
    <source>
        <dbReference type="EMBL" id="MBW0482306.1"/>
    </source>
</evidence>
<evidence type="ECO:0000313" key="2">
    <source>
        <dbReference type="Proteomes" id="UP000765509"/>
    </source>
</evidence>
<protein>
    <submittedName>
        <fullName evidence="1">Uncharacterized protein</fullName>
    </submittedName>
</protein>
<accession>A0A9Q3GWA9</accession>
<sequence>MPPSHWPNPQGCICSLCSSSPLKMRLQRLPHLCPHHPLCFRTPTLSSPPLYILTLPWHPQDMPLTPPSTPLMPNPLSAAYHPYTQVLETWGTVAC</sequence>
<keyword evidence="2" id="KW-1185">Reference proteome</keyword>